<dbReference type="EMBL" id="SNXS01000015">
    <property type="protein sequence ID" value="TDP60629.1"/>
    <property type="molecule type" value="Genomic_DNA"/>
</dbReference>
<dbReference type="InterPro" id="IPR001763">
    <property type="entry name" value="Rhodanese-like_dom"/>
</dbReference>
<feature type="domain" description="Rhodanese" evidence="1">
    <location>
        <begin position="15"/>
        <end position="117"/>
    </location>
</feature>
<dbReference type="Proteomes" id="UP000295361">
    <property type="component" value="Unassembled WGS sequence"/>
</dbReference>
<evidence type="ECO:0000313" key="3">
    <source>
        <dbReference type="Proteomes" id="UP000295361"/>
    </source>
</evidence>
<dbReference type="GO" id="GO:0016740">
    <property type="term" value="F:transferase activity"/>
    <property type="evidence" value="ECO:0007669"/>
    <property type="project" value="UniProtKB-KW"/>
</dbReference>
<dbReference type="PROSITE" id="PS50206">
    <property type="entry name" value="RHODANESE_3"/>
    <property type="match status" value="1"/>
</dbReference>
<evidence type="ECO:0000259" key="1">
    <source>
        <dbReference type="PROSITE" id="PS50206"/>
    </source>
</evidence>
<name>A0A4R6QGG6_9BURK</name>
<dbReference type="AlphaFoldDB" id="A0A4R6QGG6"/>
<keyword evidence="2" id="KW-0808">Transferase</keyword>
<proteinExistence type="predicted"/>
<dbReference type="InterPro" id="IPR052367">
    <property type="entry name" value="Thiosulfate_ST/Rhodanese-like"/>
</dbReference>
<dbReference type="CDD" id="cd01522">
    <property type="entry name" value="RHOD_1"/>
    <property type="match status" value="1"/>
</dbReference>
<organism evidence="2 3">
    <name type="scientific">Roseateles toxinivorans</name>
    <dbReference type="NCBI Taxonomy" id="270368"/>
    <lineage>
        <taxon>Bacteria</taxon>
        <taxon>Pseudomonadati</taxon>
        <taxon>Pseudomonadota</taxon>
        <taxon>Betaproteobacteria</taxon>
        <taxon>Burkholderiales</taxon>
        <taxon>Sphaerotilaceae</taxon>
        <taxon>Roseateles</taxon>
    </lineage>
</organism>
<gene>
    <name evidence="2" type="ORF">DES47_11550</name>
</gene>
<dbReference type="PANTHER" id="PTHR45431:SF3">
    <property type="entry name" value="RHODANESE-LIKE DOMAIN-CONTAINING PROTEIN 15, CHLOROPLASTIC"/>
    <property type="match status" value="1"/>
</dbReference>
<dbReference type="InParanoid" id="A0A4R6QGG6"/>
<dbReference type="InterPro" id="IPR036873">
    <property type="entry name" value="Rhodanese-like_dom_sf"/>
</dbReference>
<accession>A0A4R6QGG6</accession>
<comment type="caution">
    <text evidence="2">The sequence shown here is derived from an EMBL/GenBank/DDBJ whole genome shotgun (WGS) entry which is preliminary data.</text>
</comment>
<reference evidence="2 3" key="1">
    <citation type="submission" date="2019-03" db="EMBL/GenBank/DDBJ databases">
        <title>Genomic Encyclopedia of Type Strains, Phase IV (KMG-IV): sequencing the most valuable type-strain genomes for metagenomic binning, comparative biology and taxonomic classification.</title>
        <authorList>
            <person name="Goeker M."/>
        </authorList>
    </citation>
    <scope>NUCLEOTIDE SEQUENCE [LARGE SCALE GENOMIC DNA]</scope>
    <source>
        <strain evidence="2 3">DSM 16998</strain>
    </source>
</reference>
<dbReference type="Pfam" id="PF00581">
    <property type="entry name" value="Rhodanese"/>
    <property type="match status" value="1"/>
</dbReference>
<dbReference type="PANTHER" id="PTHR45431">
    <property type="entry name" value="RHODANESE-LIKE DOMAIN-CONTAINING PROTEIN 15, CHLOROPLASTIC"/>
    <property type="match status" value="1"/>
</dbReference>
<sequence length="131" mass="14865">MKHLLPKEAHQYLAEHPDALFVDVRMEIEYLYVGHPPGVVHVPWYEYPEMQVDAAQFARQVTREAGGDLSKPVVLLCRSGRRTIPAGEALEAAGFTEVVNVVHGFEGELDENFRRGSLNGWRHDGLPWEQM</sequence>
<dbReference type="SUPFAM" id="SSF52821">
    <property type="entry name" value="Rhodanese/Cell cycle control phosphatase"/>
    <property type="match status" value="1"/>
</dbReference>
<dbReference type="RefSeq" id="WP_133703867.1">
    <property type="nucleotide sequence ID" value="NZ_SNXS01000015.1"/>
</dbReference>
<dbReference type="Gene3D" id="3.40.250.10">
    <property type="entry name" value="Rhodanese-like domain"/>
    <property type="match status" value="1"/>
</dbReference>
<keyword evidence="3" id="KW-1185">Reference proteome</keyword>
<evidence type="ECO:0000313" key="2">
    <source>
        <dbReference type="EMBL" id="TDP60629.1"/>
    </source>
</evidence>
<dbReference type="SMART" id="SM00450">
    <property type="entry name" value="RHOD"/>
    <property type="match status" value="1"/>
</dbReference>
<dbReference type="OrthoDB" id="9789585at2"/>
<protein>
    <submittedName>
        <fullName evidence="2">Thiosulfate sulfurtransferase</fullName>
    </submittedName>
</protein>